<dbReference type="PANTHER" id="PTHR24096">
    <property type="entry name" value="LONG-CHAIN-FATTY-ACID--COA LIGASE"/>
    <property type="match status" value="1"/>
</dbReference>
<dbReference type="SUPFAM" id="SSF56801">
    <property type="entry name" value="Acetyl-CoA synthetase-like"/>
    <property type="match status" value="1"/>
</dbReference>
<dbReference type="InterPro" id="IPR042099">
    <property type="entry name" value="ANL_N_sf"/>
</dbReference>
<evidence type="ECO:0000256" key="1">
    <source>
        <dbReference type="ARBA" id="ARBA00006432"/>
    </source>
</evidence>
<accession>A0A8H2XRV9</accession>
<evidence type="ECO:0000259" key="3">
    <source>
        <dbReference type="Pfam" id="PF00501"/>
    </source>
</evidence>
<evidence type="ECO:0000313" key="6">
    <source>
        <dbReference type="Proteomes" id="UP000663861"/>
    </source>
</evidence>
<feature type="domain" description="AMP-binding enzyme C-terminal" evidence="4">
    <location>
        <begin position="494"/>
        <end position="579"/>
    </location>
</feature>
<dbReference type="InterPro" id="IPR025110">
    <property type="entry name" value="AMP-bd_C"/>
</dbReference>
<dbReference type="Pfam" id="PF00501">
    <property type="entry name" value="AMP-binding"/>
    <property type="match status" value="1"/>
</dbReference>
<dbReference type="PROSITE" id="PS00455">
    <property type="entry name" value="AMP_BINDING"/>
    <property type="match status" value="1"/>
</dbReference>
<dbReference type="EMBL" id="CAJMWY010000466">
    <property type="protein sequence ID" value="CAE6434896.1"/>
    <property type="molecule type" value="Genomic_DNA"/>
</dbReference>
<organism evidence="5 6">
    <name type="scientific">Rhizoctonia solani</name>
    <dbReference type="NCBI Taxonomy" id="456999"/>
    <lineage>
        <taxon>Eukaryota</taxon>
        <taxon>Fungi</taxon>
        <taxon>Dikarya</taxon>
        <taxon>Basidiomycota</taxon>
        <taxon>Agaricomycotina</taxon>
        <taxon>Agaricomycetes</taxon>
        <taxon>Cantharellales</taxon>
        <taxon>Ceratobasidiaceae</taxon>
        <taxon>Rhizoctonia</taxon>
    </lineage>
</organism>
<dbReference type="Proteomes" id="UP000663861">
    <property type="component" value="Unassembled WGS sequence"/>
</dbReference>
<name>A0A8H2XRV9_9AGAM</name>
<comment type="similarity">
    <text evidence="1">Belongs to the ATP-dependent AMP-binding enzyme family.</text>
</comment>
<gene>
    <name evidence="5" type="ORF">RDB_LOCUS30757</name>
</gene>
<evidence type="ECO:0000259" key="4">
    <source>
        <dbReference type="Pfam" id="PF13193"/>
    </source>
</evidence>
<dbReference type="GO" id="GO:0016405">
    <property type="term" value="F:CoA-ligase activity"/>
    <property type="evidence" value="ECO:0007669"/>
    <property type="project" value="TreeGrafter"/>
</dbReference>
<evidence type="ECO:0008006" key="7">
    <source>
        <dbReference type="Google" id="ProtNLM"/>
    </source>
</evidence>
<dbReference type="Gene3D" id="3.40.50.12780">
    <property type="entry name" value="N-terminal domain of ligase-like"/>
    <property type="match status" value="1"/>
</dbReference>
<evidence type="ECO:0000313" key="5">
    <source>
        <dbReference type="EMBL" id="CAE6434896.1"/>
    </source>
</evidence>
<sequence>MAPNIIPSPLGPLPPLPETNFAYTVLHAPSPPRPSLPDDYVTHIDGITGEQRTLKQFISRVNEVGAALIAPKDQGGLALRPKDQVVGLLSSNCIDYPVVVFALLQTTIPLALLNSHSTAPELAHQLKLARVSQVIVGPSSIPVLKQALQIAGLRNVGITVLEGCGKHARAGELTLQRLIDRTKKRGVQPAGITDVKHNTLAYLVFSSGTSGLPKAVMITHGNLNACYAQILIWAFHVFQAQPPVKPQHSEYPIGLAFLPMYHTMGLHVYIFRHFISPSTLVVLPSWDAERVLDCITKYRVTSMAMVPSLVFQLLAHPKLRSKETDLSSLTGIGSGAAYLPPETEKQFLNVLEAKGSKGTKLQRLNTGYGLSESTIAVASMPFEGMLGGKIAPKVGSAGVLLPGCEVRLCKEAPAGTPMEALEDVAPGEPGELYVGGPLVAAGYWENERATKEAFLPGRWLRTGDRFIYKEGHLWFQDRAKDTLKVSGVQVSPTEIEAVLKDHPNAYLADACVAGVPGPRDDGELVPRAWVVLSPAGHKAGAKKVIADLNEWVQGQLSKPKQLRGGIEIVKVIPKNPTGKVLRRVLQDHYAKTHGKVKGKL</sequence>
<dbReference type="PANTHER" id="PTHR24096:SF149">
    <property type="entry name" value="AMP-BINDING DOMAIN-CONTAINING PROTEIN-RELATED"/>
    <property type="match status" value="1"/>
</dbReference>
<dbReference type="AlphaFoldDB" id="A0A8H2XRV9"/>
<evidence type="ECO:0000256" key="2">
    <source>
        <dbReference type="ARBA" id="ARBA00022598"/>
    </source>
</evidence>
<protein>
    <recommendedName>
        <fullName evidence="7">Acetyl-CoA synthetase-like protein</fullName>
    </recommendedName>
</protein>
<reference evidence="5" key="1">
    <citation type="submission" date="2021-01" db="EMBL/GenBank/DDBJ databases">
        <authorList>
            <person name="Kaushik A."/>
        </authorList>
    </citation>
    <scope>NUCLEOTIDE SEQUENCE</scope>
    <source>
        <strain evidence="5">AG4-RS23</strain>
    </source>
</reference>
<dbReference type="InterPro" id="IPR020845">
    <property type="entry name" value="AMP-binding_CS"/>
</dbReference>
<dbReference type="InterPro" id="IPR000873">
    <property type="entry name" value="AMP-dep_synth/lig_dom"/>
</dbReference>
<comment type="caution">
    <text evidence="5">The sequence shown here is derived from an EMBL/GenBank/DDBJ whole genome shotgun (WGS) entry which is preliminary data.</text>
</comment>
<dbReference type="InterPro" id="IPR045851">
    <property type="entry name" value="AMP-bd_C_sf"/>
</dbReference>
<proteinExistence type="inferred from homology"/>
<dbReference type="Pfam" id="PF13193">
    <property type="entry name" value="AMP-binding_C"/>
    <property type="match status" value="1"/>
</dbReference>
<feature type="domain" description="AMP-dependent synthetase/ligase" evidence="3">
    <location>
        <begin position="49"/>
        <end position="444"/>
    </location>
</feature>
<dbReference type="Gene3D" id="3.30.300.30">
    <property type="match status" value="1"/>
</dbReference>
<keyword evidence="2" id="KW-0436">Ligase</keyword>